<dbReference type="InterPro" id="IPR036748">
    <property type="entry name" value="MTH938-like_sf"/>
</dbReference>
<dbReference type="EMBL" id="AP014879">
    <property type="protein sequence ID" value="BAV33797.1"/>
    <property type="molecule type" value="Genomic_DNA"/>
</dbReference>
<gene>
    <name evidence="1" type="ORF">SCL_1489</name>
</gene>
<evidence type="ECO:0000313" key="2">
    <source>
        <dbReference type="Proteomes" id="UP000243180"/>
    </source>
</evidence>
<dbReference type="PANTHER" id="PTHR21192:SF2">
    <property type="entry name" value="NADH DEHYDROGENASE [UBIQUINONE] 1 ALPHA SUBCOMPLEX ASSEMBLY FACTOR 3"/>
    <property type="match status" value="1"/>
</dbReference>
<organism evidence="1 2">
    <name type="scientific">Sulfuricaulis limicola</name>
    <dbReference type="NCBI Taxonomy" id="1620215"/>
    <lineage>
        <taxon>Bacteria</taxon>
        <taxon>Pseudomonadati</taxon>
        <taxon>Pseudomonadota</taxon>
        <taxon>Gammaproteobacteria</taxon>
        <taxon>Acidiferrobacterales</taxon>
        <taxon>Acidiferrobacteraceae</taxon>
        <taxon>Sulfuricaulis</taxon>
    </lineage>
</organism>
<evidence type="ECO:0000313" key="1">
    <source>
        <dbReference type="EMBL" id="BAV33797.1"/>
    </source>
</evidence>
<dbReference type="Gene3D" id="3.40.1230.10">
    <property type="entry name" value="MTH938-like"/>
    <property type="match status" value="1"/>
</dbReference>
<proteinExistence type="predicted"/>
<dbReference type="OrthoDB" id="9800373at2"/>
<dbReference type="RefSeq" id="WP_096360611.1">
    <property type="nucleotide sequence ID" value="NZ_AP014879.1"/>
</dbReference>
<sequence length="125" mass="13543">MKIQLETGGGQNLVRAYAPGSITVNDKAYSRSLIVTPQTLTDWPPASFADLLAAHFEMLAEMRPEVVILGTGAKLRFPPPRLTRALVEANIGLEVMDTGAACRTYNILMGDGRRVVAALLMIESE</sequence>
<keyword evidence="2" id="KW-1185">Reference proteome</keyword>
<dbReference type="InterPro" id="IPR007523">
    <property type="entry name" value="NDUFAF3/AAMDC"/>
</dbReference>
<evidence type="ECO:0008006" key="3">
    <source>
        <dbReference type="Google" id="ProtNLM"/>
    </source>
</evidence>
<dbReference type="AlphaFoldDB" id="A0A1B4XG99"/>
<reference evidence="1 2" key="1">
    <citation type="submission" date="2015-05" db="EMBL/GenBank/DDBJ databases">
        <title>Complete genome sequence of a sulfur-oxidizing gammaproteobacterium strain HA5.</title>
        <authorList>
            <person name="Miura A."/>
            <person name="Kojima H."/>
            <person name="Fukui M."/>
        </authorList>
    </citation>
    <scope>NUCLEOTIDE SEQUENCE [LARGE SCALE GENOMIC DNA]</scope>
    <source>
        <strain evidence="1 2">HA5</strain>
    </source>
</reference>
<dbReference type="SUPFAM" id="SSF64076">
    <property type="entry name" value="MTH938-like"/>
    <property type="match status" value="1"/>
</dbReference>
<dbReference type="KEGG" id="slim:SCL_1489"/>
<name>A0A1B4XG99_9GAMM</name>
<dbReference type="PANTHER" id="PTHR21192">
    <property type="entry name" value="NUCLEAR PROTEIN E3-3"/>
    <property type="match status" value="1"/>
</dbReference>
<dbReference type="Pfam" id="PF04430">
    <property type="entry name" value="DUF498"/>
    <property type="match status" value="1"/>
</dbReference>
<accession>A0A1B4XG99</accession>
<dbReference type="CDD" id="cd05560">
    <property type="entry name" value="Xcc1710_like"/>
    <property type="match status" value="1"/>
</dbReference>
<protein>
    <recommendedName>
        <fullName evidence="3">Xcc1710-like domain-containing protein</fullName>
    </recommendedName>
</protein>
<dbReference type="InParanoid" id="A0A1B4XG99"/>
<dbReference type="Proteomes" id="UP000243180">
    <property type="component" value="Chromosome"/>
</dbReference>